<reference evidence="1" key="1">
    <citation type="journal article" date="2025" name="Foods">
        <title>Unveiling the Microbial Signatures of Arabica Coffee Cherries: Insights into Ripeness Specific Diversity, Functional Traits, and Implications for Quality and Safety.</title>
        <authorList>
            <consortium name="RefSeq"/>
            <person name="Tenea G.N."/>
            <person name="Cifuentes V."/>
            <person name="Reyes P."/>
            <person name="Cevallos-Vallejos M."/>
        </authorList>
    </citation>
    <scope>NUCLEOTIDE SEQUENCE [LARGE SCALE GENOMIC DNA]</scope>
</reference>
<evidence type="ECO:0008006" key="3">
    <source>
        <dbReference type="Google" id="ProtNLM"/>
    </source>
</evidence>
<accession>A0A6P6T1Y2</accession>
<protein>
    <recommendedName>
        <fullName evidence="3">Helitron helicase-like domain-containing protein</fullName>
    </recommendedName>
</protein>
<dbReference type="OrthoDB" id="1930928at2759"/>
<evidence type="ECO:0000313" key="1">
    <source>
        <dbReference type="Proteomes" id="UP001652660"/>
    </source>
</evidence>
<name>A0A6P6T1Y2_COFAR</name>
<evidence type="ECO:0000313" key="2">
    <source>
        <dbReference type="RefSeq" id="XP_027072022.1"/>
    </source>
</evidence>
<dbReference type="AlphaFoldDB" id="A0A6P6T1Y2"/>
<proteinExistence type="predicted"/>
<dbReference type="PANTHER" id="PTHR45786:SF75">
    <property type="entry name" value="ATP-DEPENDENT DNA HELICASE"/>
    <property type="match status" value="1"/>
</dbReference>
<keyword evidence="1" id="KW-1185">Reference proteome</keyword>
<dbReference type="GeneID" id="113696837"/>
<dbReference type="RefSeq" id="XP_027072022.1">
    <property type="nucleotide sequence ID" value="XM_027216221.1"/>
</dbReference>
<gene>
    <name evidence="2" type="primary">LOC113696837</name>
</gene>
<reference evidence="2" key="2">
    <citation type="submission" date="2025-08" db="UniProtKB">
        <authorList>
            <consortium name="RefSeq"/>
        </authorList>
    </citation>
    <scope>IDENTIFICATION</scope>
    <source>
        <tissue evidence="2">Leaves</tissue>
    </source>
</reference>
<organism evidence="1 2">
    <name type="scientific">Coffea arabica</name>
    <name type="common">Arabian coffee</name>
    <dbReference type="NCBI Taxonomy" id="13443"/>
    <lineage>
        <taxon>Eukaryota</taxon>
        <taxon>Viridiplantae</taxon>
        <taxon>Streptophyta</taxon>
        <taxon>Embryophyta</taxon>
        <taxon>Tracheophyta</taxon>
        <taxon>Spermatophyta</taxon>
        <taxon>Magnoliopsida</taxon>
        <taxon>eudicotyledons</taxon>
        <taxon>Gunneridae</taxon>
        <taxon>Pentapetalae</taxon>
        <taxon>asterids</taxon>
        <taxon>lamiids</taxon>
        <taxon>Gentianales</taxon>
        <taxon>Rubiaceae</taxon>
        <taxon>Ixoroideae</taxon>
        <taxon>Gardenieae complex</taxon>
        <taxon>Bertiereae - Coffeeae clade</taxon>
        <taxon>Coffeeae</taxon>
        <taxon>Coffea</taxon>
    </lineage>
</organism>
<dbReference type="PANTHER" id="PTHR45786">
    <property type="entry name" value="DNA BINDING PROTEIN-LIKE"/>
    <property type="match status" value="1"/>
</dbReference>
<sequence>MPFRCGLTAVSCRRGRSKLSKLERIPEESLILPSVPDCEHCGAKRFHMEPPSFCCRGGEVKIVYPPMPYSLKRLFTGSDEECEDFRRKARTYNNNVDFTSYAAKYDRELTKNKHGVYTFRVQGQVYHFLNSLLANGDQASGIQLYFYDTDEVLKKASQNSDKLREDTLKLLMNVLQDNPYAEFFKSLRDVPNLEDHRIILNCNPGLNQRVYNLPTTSQVAAIWTETDDHSVDMRPHIQVYSHSSTSYRVQPYYGCCDSLQYPLLFPRGESGWHYGIKRFHKKEKKETFSEVDPSVDLSSTHTPSQLLELEQRVVDKASTEDYFVSAREYYCYKFQVRDDDASMLLHSLGLFQQFVVGSYIKIETSRLDFHRRKQNEIHTEVLQGVLDSIAIGQT</sequence>
<dbReference type="Proteomes" id="UP001652660">
    <property type="component" value="Chromosome 6e"/>
</dbReference>